<evidence type="ECO:0000256" key="1">
    <source>
        <dbReference type="ARBA" id="ARBA00023125"/>
    </source>
</evidence>
<dbReference type="GeneID" id="74302248"/>
<accession>A0A5N5UPZ9</accession>
<feature type="DNA-binding region" description="H-T-H motif" evidence="2">
    <location>
        <begin position="33"/>
        <end position="52"/>
    </location>
</feature>
<dbReference type="PRINTS" id="PR00455">
    <property type="entry name" value="HTHTETR"/>
</dbReference>
<dbReference type="PANTHER" id="PTHR30055:SF146">
    <property type="entry name" value="HTH-TYPE TRANSCRIPTIONAL DUAL REGULATOR CECR"/>
    <property type="match status" value="1"/>
</dbReference>
<dbReference type="PROSITE" id="PS50977">
    <property type="entry name" value="HTH_TETR_2"/>
    <property type="match status" value="1"/>
</dbReference>
<protein>
    <submittedName>
        <fullName evidence="4">TetR family transcriptional regulator</fullName>
    </submittedName>
</protein>
<reference evidence="4 5" key="1">
    <citation type="submission" date="2012-10" db="EMBL/GenBank/DDBJ databases">
        <title>The draft sequence of the Mycobacterium pheli genome.</title>
        <authorList>
            <person name="Pettersson B.M.F."/>
            <person name="Das S."/>
            <person name="Dasgupta S."/>
            <person name="Bhattacharya A."/>
            <person name="Kirsebom L.A."/>
        </authorList>
    </citation>
    <scope>NUCLEOTIDE SEQUENCE [LARGE SCALE GENOMIC DNA]</scope>
    <source>
        <strain evidence="4 5">CCUG 21000</strain>
    </source>
</reference>
<dbReference type="InterPro" id="IPR001647">
    <property type="entry name" value="HTH_TetR"/>
</dbReference>
<organism evidence="4 5">
    <name type="scientific">Mycolicibacterium phlei DSM 43239 = CCUG 21000</name>
    <dbReference type="NCBI Taxonomy" id="1226750"/>
    <lineage>
        <taxon>Bacteria</taxon>
        <taxon>Bacillati</taxon>
        <taxon>Actinomycetota</taxon>
        <taxon>Actinomycetes</taxon>
        <taxon>Mycobacteriales</taxon>
        <taxon>Mycobacteriaceae</taxon>
        <taxon>Mycolicibacterium</taxon>
    </lineage>
</organism>
<evidence type="ECO:0000256" key="2">
    <source>
        <dbReference type="PROSITE-ProRule" id="PRU00335"/>
    </source>
</evidence>
<dbReference type="PANTHER" id="PTHR30055">
    <property type="entry name" value="HTH-TYPE TRANSCRIPTIONAL REGULATOR RUTR"/>
    <property type="match status" value="1"/>
</dbReference>
<dbReference type="SUPFAM" id="SSF46689">
    <property type="entry name" value="Homeodomain-like"/>
    <property type="match status" value="1"/>
</dbReference>
<dbReference type="GO" id="GO:0000976">
    <property type="term" value="F:transcription cis-regulatory region binding"/>
    <property type="evidence" value="ECO:0007669"/>
    <property type="project" value="TreeGrafter"/>
</dbReference>
<keyword evidence="1 2" id="KW-0238">DNA-binding</keyword>
<sequence length="228" mass="25479">MTEQVDRRSDGTRLQILRAASRLFARSPYSRVSLDDILADAEVTKGAMYFHFRSKHALALAIISLRVEEATDAVAEVLHRRMSGLETVIDLSYVIAVDDITDDTARASLNLIESIGRTEGLQLQVLSGWVDAYRRVIERGVAEGDITDRQPPEAIARLLVSTYMGLRQASDLDDPQRFLHDLQSAWLLLLPGLATPDRMTFLTEFIKRRTTVAVRRAARARADRAGTS</sequence>
<dbReference type="InterPro" id="IPR036271">
    <property type="entry name" value="Tet_transcr_reg_TetR-rel_C_sf"/>
</dbReference>
<dbReference type="RefSeq" id="WP_003887796.1">
    <property type="nucleotide sequence ID" value="NZ_ANBO01000002.1"/>
</dbReference>
<dbReference type="AlphaFoldDB" id="A0A5N5UPZ9"/>
<evidence type="ECO:0000259" key="3">
    <source>
        <dbReference type="PROSITE" id="PS50977"/>
    </source>
</evidence>
<dbReference type="InterPro" id="IPR050109">
    <property type="entry name" value="HTH-type_TetR-like_transc_reg"/>
</dbReference>
<dbReference type="InterPro" id="IPR009057">
    <property type="entry name" value="Homeodomain-like_sf"/>
</dbReference>
<evidence type="ECO:0000313" key="4">
    <source>
        <dbReference type="EMBL" id="KAB7751428.1"/>
    </source>
</evidence>
<gene>
    <name evidence="4" type="ORF">MPHL21000_24815</name>
</gene>
<name>A0A5N5UPZ9_MYCPH</name>
<proteinExistence type="predicted"/>
<dbReference type="SUPFAM" id="SSF48498">
    <property type="entry name" value="Tetracyclin repressor-like, C-terminal domain"/>
    <property type="match status" value="1"/>
</dbReference>
<dbReference type="Gene3D" id="1.10.357.10">
    <property type="entry name" value="Tetracycline Repressor, domain 2"/>
    <property type="match status" value="1"/>
</dbReference>
<dbReference type="Pfam" id="PF00440">
    <property type="entry name" value="TetR_N"/>
    <property type="match status" value="1"/>
</dbReference>
<comment type="caution">
    <text evidence="4">The sequence shown here is derived from an EMBL/GenBank/DDBJ whole genome shotgun (WGS) entry which is preliminary data.</text>
</comment>
<dbReference type="GO" id="GO:0003700">
    <property type="term" value="F:DNA-binding transcription factor activity"/>
    <property type="evidence" value="ECO:0007669"/>
    <property type="project" value="TreeGrafter"/>
</dbReference>
<keyword evidence="5" id="KW-1185">Reference proteome</keyword>
<evidence type="ECO:0000313" key="5">
    <source>
        <dbReference type="Proteomes" id="UP000325690"/>
    </source>
</evidence>
<dbReference type="Proteomes" id="UP000325690">
    <property type="component" value="Unassembled WGS sequence"/>
</dbReference>
<feature type="domain" description="HTH tetR-type" evidence="3">
    <location>
        <begin position="10"/>
        <end position="70"/>
    </location>
</feature>
<dbReference type="EMBL" id="ANBP01000055">
    <property type="protein sequence ID" value="KAB7751428.1"/>
    <property type="molecule type" value="Genomic_DNA"/>
</dbReference>